<proteinExistence type="predicted"/>
<gene>
    <name evidence="2" type="ORF">C8F04DRAFT_1252415</name>
</gene>
<feature type="region of interest" description="Disordered" evidence="1">
    <location>
        <begin position="96"/>
        <end position="143"/>
    </location>
</feature>
<evidence type="ECO:0000313" key="3">
    <source>
        <dbReference type="Proteomes" id="UP001218188"/>
    </source>
</evidence>
<dbReference type="Proteomes" id="UP001218188">
    <property type="component" value="Unassembled WGS sequence"/>
</dbReference>
<evidence type="ECO:0000313" key="2">
    <source>
        <dbReference type="EMBL" id="KAJ7041933.1"/>
    </source>
</evidence>
<accession>A0AAD6X7J1</accession>
<evidence type="ECO:0000256" key="1">
    <source>
        <dbReference type="SAM" id="MobiDB-lite"/>
    </source>
</evidence>
<keyword evidence="3" id="KW-1185">Reference proteome</keyword>
<name>A0AAD6X7J1_9AGAR</name>
<feature type="compositionally biased region" description="Basic residues" evidence="1">
    <location>
        <begin position="108"/>
        <end position="124"/>
    </location>
</feature>
<organism evidence="2 3">
    <name type="scientific">Mycena alexandri</name>
    <dbReference type="NCBI Taxonomy" id="1745969"/>
    <lineage>
        <taxon>Eukaryota</taxon>
        <taxon>Fungi</taxon>
        <taxon>Dikarya</taxon>
        <taxon>Basidiomycota</taxon>
        <taxon>Agaricomycotina</taxon>
        <taxon>Agaricomycetes</taxon>
        <taxon>Agaricomycetidae</taxon>
        <taxon>Agaricales</taxon>
        <taxon>Marasmiineae</taxon>
        <taxon>Mycenaceae</taxon>
        <taxon>Mycena</taxon>
    </lineage>
</organism>
<sequence>MSTPTLTQSDLMELKKLDQREKTRQRMARYRAQLKTLPSEAQEAAHERARTARARYRANHRLQLRLYARGARAKEYTDEHGIEAYQAKMEAKMERKRLKQLEDEQRCRRVVRPKSPKPSRKPRSPHSGPQNRQPFPDAIRPME</sequence>
<feature type="compositionally biased region" description="Basic and acidic residues" evidence="1">
    <location>
        <begin position="96"/>
        <end position="107"/>
    </location>
</feature>
<reference evidence="2" key="1">
    <citation type="submission" date="2023-03" db="EMBL/GenBank/DDBJ databases">
        <title>Massive genome expansion in bonnet fungi (Mycena s.s.) driven by repeated elements and novel gene families across ecological guilds.</title>
        <authorList>
            <consortium name="Lawrence Berkeley National Laboratory"/>
            <person name="Harder C.B."/>
            <person name="Miyauchi S."/>
            <person name="Viragh M."/>
            <person name="Kuo A."/>
            <person name="Thoen E."/>
            <person name="Andreopoulos B."/>
            <person name="Lu D."/>
            <person name="Skrede I."/>
            <person name="Drula E."/>
            <person name="Henrissat B."/>
            <person name="Morin E."/>
            <person name="Kohler A."/>
            <person name="Barry K."/>
            <person name="LaButti K."/>
            <person name="Morin E."/>
            <person name="Salamov A."/>
            <person name="Lipzen A."/>
            <person name="Mereny Z."/>
            <person name="Hegedus B."/>
            <person name="Baldrian P."/>
            <person name="Stursova M."/>
            <person name="Weitz H."/>
            <person name="Taylor A."/>
            <person name="Grigoriev I.V."/>
            <person name="Nagy L.G."/>
            <person name="Martin F."/>
            <person name="Kauserud H."/>
        </authorList>
    </citation>
    <scope>NUCLEOTIDE SEQUENCE</scope>
    <source>
        <strain evidence="2">CBHHK200</strain>
    </source>
</reference>
<comment type="caution">
    <text evidence="2">The sequence shown here is derived from an EMBL/GenBank/DDBJ whole genome shotgun (WGS) entry which is preliminary data.</text>
</comment>
<dbReference type="AlphaFoldDB" id="A0AAD6X7J1"/>
<dbReference type="EMBL" id="JARJCM010000014">
    <property type="protein sequence ID" value="KAJ7041933.1"/>
    <property type="molecule type" value="Genomic_DNA"/>
</dbReference>
<protein>
    <submittedName>
        <fullName evidence="2">Uncharacterized protein</fullName>
    </submittedName>
</protein>